<dbReference type="AlphaFoldDB" id="A0A9W7XTR3"/>
<dbReference type="EMBL" id="JANBOJ010000458">
    <property type="protein sequence ID" value="KAJ1719196.1"/>
    <property type="molecule type" value="Genomic_DNA"/>
</dbReference>
<dbReference type="Pfam" id="PF19431">
    <property type="entry name" value="MEKK4_N"/>
    <property type="match status" value="1"/>
</dbReference>
<accession>A0A9W7XTR3</accession>
<dbReference type="Proteomes" id="UP001149813">
    <property type="component" value="Unassembled WGS sequence"/>
</dbReference>
<keyword evidence="3" id="KW-0808">Transferase</keyword>
<name>A0A9W7XTR3_9FUNG</name>
<dbReference type="EC" id="2.7.11.25" evidence="3"/>
<dbReference type="GO" id="GO:0004709">
    <property type="term" value="F:MAP kinase kinase kinase activity"/>
    <property type="evidence" value="ECO:0007669"/>
    <property type="project" value="UniProtKB-EC"/>
</dbReference>
<evidence type="ECO:0000259" key="2">
    <source>
        <dbReference type="Pfam" id="PF19431"/>
    </source>
</evidence>
<feature type="region of interest" description="Disordered" evidence="1">
    <location>
        <begin position="152"/>
        <end position="194"/>
    </location>
</feature>
<gene>
    <name evidence="3" type="primary">SSK2_1</name>
    <name evidence="3" type="ORF">LPJ53_005995</name>
</gene>
<evidence type="ECO:0000256" key="1">
    <source>
        <dbReference type="SAM" id="MobiDB-lite"/>
    </source>
</evidence>
<evidence type="ECO:0000313" key="3">
    <source>
        <dbReference type="EMBL" id="KAJ1719196.1"/>
    </source>
</evidence>
<reference evidence="3" key="1">
    <citation type="submission" date="2022-07" db="EMBL/GenBank/DDBJ databases">
        <title>Phylogenomic reconstructions and comparative analyses of Kickxellomycotina fungi.</title>
        <authorList>
            <person name="Reynolds N.K."/>
            <person name="Stajich J.E."/>
            <person name="Barry K."/>
            <person name="Grigoriev I.V."/>
            <person name="Crous P."/>
            <person name="Smith M.E."/>
        </authorList>
    </citation>
    <scope>NUCLEOTIDE SEQUENCE</scope>
    <source>
        <strain evidence="3">NBRC 32514</strain>
    </source>
</reference>
<sequence length="502" mass="55863">MKGPELSPVSFDHRLFYLYGYPTQTEKGGQLEIQSADAHGEELRRRYQAYHTLTQTLERVGARVTTDASEGAAADYVVISDSCSAEQREEALALGLPVINESVLFEQIEQPSSQHPLKRSKRRGGSFRVAGGRLRNSVSMDEMVIYEPNRVETFGIGPTSDDTALVSRPIRSSGSSSTSSSSSSELDENQFLGDLDDNEYRERLEWRDMLVAALTGEVVGSEKKRLISQNETNPLALGDSDAHLLDNGSGSKSQQSRNLELWLSCRAAIRGRTPLQEKQTIESLRSVHADTALRAVMDFCVDRTAPASEEAANVEFSVLCLVQLQKLLRRVDYVEGMYPTLQALGAAKPVYASPEFQEKLGAITSWTNISVRLELLYTMIQRWTGSDDLNLYSVSTPGDYISTTAGISKGKIETPPSATQRVFQHTPFVERLLKENGMRKIFEQRILTELEAVMLSARADLIENGALLCSIGLPMFNRQMQELLRFPPRLLQTCLQIRLQTA</sequence>
<dbReference type="InterPro" id="IPR045801">
    <property type="entry name" value="MEKK4_N"/>
</dbReference>
<evidence type="ECO:0000313" key="4">
    <source>
        <dbReference type="Proteomes" id="UP001149813"/>
    </source>
</evidence>
<organism evidence="3 4">
    <name type="scientific">Coemansia erecta</name>
    <dbReference type="NCBI Taxonomy" id="147472"/>
    <lineage>
        <taxon>Eukaryota</taxon>
        <taxon>Fungi</taxon>
        <taxon>Fungi incertae sedis</taxon>
        <taxon>Zoopagomycota</taxon>
        <taxon>Kickxellomycotina</taxon>
        <taxon>Kickxellomycetes</taxon>
        <taxon>Kickxellales</taxon>
        <taxon>Kickxellaceae</taxon>
        <taxon>Coemansia</taxon>
    </lineage>
</organism>
<feature type="non-terminal residue" evidence="3">
    <location>
        <position position="502"/>
    </location>
</feature>
<feature type="domain" description="Mitogen-activated protein kinase kinase kinase N-terminal" evidence="2">
    <location>
        <begin position="303"/>
        <end position="374"/>
    </location>
</feature>
<proteinExistence type="predicted"/>
<protein>
    <submittedName>
        <fullName evidence="3">Suppressor of Sensor Kinase (SLN1)</fullName>
        <ecNumber evidence="3">2.7.11.25</ecNumber>
    </submittedName>
</protein>
<keyword evidence="3" id="KW-0418">Kinase</keyword>
<dbReference type="OrthoDB" id="1043025at2759"/>
<feature type="compositionally biased region" description="Low complexity" evidence="1">
    <location>
        <begin position="172"/>
        <end position="184"/>
    </location>
</feature>
<keyword evidence="4" id="KW-1185">Reference proteome</keyword>
<comment type="caution">
    <text evidence="3">The sequence shown here is derived from an EMBL/GenBank/DDBJ whole genome shotgun (WGS) entry which is preliminary data.</text>
</comment>